<dbReference type="EMBL" id="JABAGO010000065">
    <property type="protein sequence ID" value="NMF01074.1"/>
    <property type="molecule type" value="Genomic_DNA"/>
</dbReference>
<dbReference type="Proteomes" id="UP000561326">
    <property type="component" value="Unassembled WGS sequence"/>
</dbReference>
<evidence type="ECO:0000313" key="2">
    <source>
        <dbReference type="Proteomes" id="UP000561326"/>
    </source>
</evidence>
<proteinExistence type="predicted"/>
<dbReference type="AlphaFoldDB" id="A0A848CZC1"/>
<reference evidence="1 2" key="1">
    <citation type="submission" date="2020-04" db="EMBL/GenBank/DDBJ databases">
        <authorList>
            <person name="Hitch T.C.A."/>
            <person name="Wylensek D."/>
            <person name="Clavel T."/>
        </authorList>
    </citation>
    <scope>NUCLEOTIDE SEQUENCE [LARGE SCALE GENOMIC DNA]</scope>
    <source>
        <strain evidence="1 2">WB01_D5_05</strain>
    </source>
</reference>
<sequence>MEDFFNDLKERLVKAIELDFTNIKKMIGNEKIYALSLVTDSDTVSLFLAVNTNEFLEKKNDEDDNQDDELFAQFAEYFPEKFDELDNITYDTKWIPAEWGYSNNDLKHSEMALIVPKLFEEGSTLDSQEFPLFQKLFFECLTSALQKLIKKGVFIDNNQEITIFISISDDERTEEIENFSAEILNSEEIYNKFSKRYN</sequence>
<dbReference type="Pfam" id="PF14136">
    <property type="entry name" value="DUF4303"/>
    <property type="match status" value="1"/>
</dbReference>
<evidence type="ECO:0000313" key="1">
    <source>
        <dbReference type="EMBL" id="NMF01074.1"/>
    </source>
</evidence>
<accession>A0A848CZC1</accession>
<name>A0A848CZC1_ANEAE</name>
<dbReference type="RefSeq" id="WP_168976533.1">
    <property type="nucleotide sequence ID" value="NZ_CAMJCG010000068.1"/>
</dbReference>
<gene>
    <name evidence="1" type="ORF">HF838_22990</name>
</gene>
<protein>
    <submittedName>
        <fullName evidence="1">DUF4303 domain-containing protein</fullName>
    </submittedName>
</protein>
<organism evidence="1 2">
    <name type="scientific">Aneurinibacillus aneurinilyticus</name>
    <name type="common">Bacillus aneurinolyticus</name>
    <dbReference type="NCBI Taxonomy" id="1391"/>
    <lineage>
        <taxon>Bacteria</taxon>
        <taxon>Bacillati</taxon>
        <taxon>Bacillota</taxon>
        <taxon>Bacilli</taxon>
        <taxon>Bacillales</taxon>
        <taxon>Paenibacillaceae</taxon>
        <taxon>Aneurinibacillus group</taxon>
        <taxon>Aneurinibacillus</taxon>
    </lineage>
</organism>
<dbReference type="InterPro" id="IPR025409">
    <property type="entry name" value="DUF4303"/>
</dbReference>
<comment type="caution">
    <text evidence="1">The sequence shown here is derived from an EMBL/GenBank/DDBJ whole genome shotgun (WGS) entry which is preliminary data.</text>
</comment>